<proteinExistence type="predicted"/>
<dbReference type="Gene3D" id="3.80.10.10">
    <property type="entry name" value="Ribonuclease Inhibitor"/>
    <property type="match status" value="1"/>
</dbReference>
<dbReference type="AlphaFoldDB" id="A0A182FET0"/>
<dbReference type="Proteomes" id="UP000069272">
    <property type="component" value="Chromosome 3L"/>
</dbReference>
<dbReference type="InterPro" id="IPR032675">
    <property type="entry name" value="LRR_dom_sf"/>
</dbReference>
<keyword evidence="4" id="KW-1185">Reference proteome</keyword>
<reference evidence="3 4" key="1">
    <citation type="journal article" date="2017" name="G3 (Bethesda)">
        <title>The Physical Genome Mapping of Anopheles albimanus Corrected Scaffold Misassemblies and Identified Interarm Rearrangements in Genus Anopheles.</title>
        <authorList>
            <person name="Artemov G.N."/>
            <person name="Peery A.N."/>
            <person name="Jiang X."/>
            <person name="Tu Z."/>
            <person name="Stegniy V.N."/>
            <person name="Sharakhova M.V."/>
            <person name="Sharakhov I.V."/>
        </authorList>
    </citation>
    <scope>NUCLEOTIDE SEQUENCE [LARGE SCALE GENOMIC DNA]</scope>
    <source>
        <strain evidence="3 4">ALBI9_A</strain>
    </source>
</reference>
<dbReference type="PANTHER" id="PTHR45712">
    <property type="entry name" value="AGAP008170-PA"/>
    <property type="match status" value="1"/>
</dbReference>
<dbReference type="STRING" id="7167.A0A182FET0"/>
<dbReference type="VEuPathDB" id="VectorBase:AALB20_037566"/>
<sequence length="412" mass="46435">MSRIGVIVLSALVCSLFLVGLASPVEAFDNQVKPKTMTVDYLIAEWHSLHLEQNRFVQYQRCISVNVHLTESEPIPLGYFAGDERTKGEACVVFENSTMGRLPKELLPSFPNATTLVLEYLQMRTIERGAFDSGEKVEELNLGHNDITHLEPGVFSGLRVLRVLSLEYNQISRLAPGLFALNAKLERVYINSNQLTSIEDNTFSNISKVVHLSNNHIERLDFGQFSRVTILDASFNRLTEFVANGVNQMLQELSLRSNKLTNVAWLAMFRTLREIDLAYNEIREVLPEYFPAEMPLKNLLLNNNRLITFDINPAHLRHLRWLELSNNLLTSVDLSSSLLDDLDLIYLRNNSMQTLLVSPSNRLSVASLYSNDWDCATLPTQLAAIDPASISGDEPPCKAGYVMESKLCCKKA</sequence>
<reference evidence="3" key="2">
    <citation type="submission" date="2022-08" db="UniProtKB">
        <authorList>
            <consortium name="EnsemblMetazoa"/>
        </authorList>
    </citation>
    <scope>IDENTIFICATION</scope>
    <source>
        <strain evidence="3">STECLA/ALBI9_A</strain>
    </source>
</reference>
<dbReference type="InterPro" id="IPR003591">
    <property type="entry name" value="Leu-rich_rpt_typical-subtyp"/>
</dbReference>
<dbReference type="InterPro" id="IPR001611">
    <property type="entry name" value="Leu-rich_rpt"/>
</dbReference>
<keyword evidence="1" id="KW-0433">Leucine-rich repeat</keyword>
<evidence type="ECO:0000256" key="1">
    <source>
        <dbReference type="ARBA" id="ARBA00022614"/>
    </source>
</evidence>
<organism evidence="3 4">
    <name type="scientific">Anopheles albimanus</name>
    <name type="common">New world malaria mosquito</name>
    <dbReference type="NCBI Taxonomy" id="7167"/>
    <lineage>
        <taxon>Eukaryota</taxon>
        <taxon>Metazoa</taxon>
        <taxon>Ecdysozoa</taxon>
        <taxon>Arthropoda</taxon>
        <taxon>Hexapoda</taxon>
        <taxon>Insecta</taxon>
        <taxon>Pterygota</taxon>
        <taxon>Neoptera</taxon>
        <taxon>Endopterygota</taxon>
        <taxon>Diptera</taxon>
        <taxon>Nematocera</taxon>
        <taxon>Culicoidea</taxon>
        <taxon>Culicidae</taxon>
        <taxon>Anophelinae</taxon>
        <taxon>Anopheles</taxon>
    </lineage>
</organism>
<dbReference type="PROSITE" id="PS51450">
    <property type="entry name" value="LRR"/>
    <property type="match status" value="1"/>
</dbReference>
<accession>A0A182FET0</accession>
<dbReference type="EnsemblMetazoa" id="AALB005021-RA">
    <property type="protein sequence ID" value="AALB005021-PA"/>
    <property type="gene ID" value="AALB005021"/>
</dbReference>
<protein>
    <recommendedName>
        <fullName evidence="5">Leucine rich immune protein (Coil-less)</fullName>
    </recommendedName>
</protein>
<dbReference type="Pfam" id="PF13516">
    <property type="entry name" value="LRR_6"/>
    <property type="match status" value="1"/>
</dbReference>
<keyword evidence="2" id="KW-0677">Repeat</keyword>
<dbReference type="InterPro" id="IPR050333">
    <property type="entry name" value="SLRP"/>
</dbReference>
<dbReference type="GO" id="GO:0005615">
    <property type="term" value="C:extracellular space"/>
    <property type="evidence" value="ECO:0007669"/>
    <property type="project" value="TreeGrafter"/>
</dbReference>
<dbReference type="SMART" id="SM00369">
    <property type="entry name" value="LRR_TYP"/>
    <property type="match status" value="5"/>
</dbReference>
<evidence type="ECO:0008006" key="5">
    <source>
        <dbReference type="Google" id="ProtNLM"/>
    </source>
</evidence>
<dbReference type="PANTHER" id="PTHR45712:SF22">
    <property type="entry name" value="INSULIN-LIKE GROWTH FACTOR-BINDING PROTEIN COMPLEX ACID LABILE SUBUNIT"/>
    <property type="match status" value="1"/>
</dbReference>
<dbReference type="VEuPathDB" id="VectorBase:AALB005021"/>
<dbReference type="Pfam" id="PF13855">
    <property type="entry name" value="LRR_8"/>
    <property type="match status" value="2"/>
</dbReference>
<evidence type="ECO:0000313" key="4">
    <source>
        <dbReference type="Proteomes" id="UP000069272"/>
    </source>
</evidence>
<evidence type="ECO:0000256" key="2">
    <source>
        <dbReference type="ARBA" id="ARBA00022737"/>
    </source>
</evidence>
<evidence type="ECO:0000313" key="3">
    <source>
        <dbReference type="EnsemblMetazoa" id="AALB005021-PA"/>
    </source>
</evidence>
<dbReference type="SUPFAM" id="SSF52058">
    <property type="entry name" value="L domain-like"/>
    <property type="match status" value="1"/>
</dbReference>
<name>A0A182FET0_ANOAL</name>